<dbReference type="InParanoid" id="C1E1I2"/>
<name>C1E1I2_MICCC</name>
<feature type="region of interest" description="Disordered" evidence="1">
    <location>
        <begin position="194"/>
        <end position="213"/>
    </location>
</feature>
<feature type="region of interest" description="Disordered" evidence="1">
    <location>
        <begin position="524"/>
        <end position="543"/>
    </location>
</feature>
<evidence type="ECO:0000313" key="2">
    <source>
        <dbReference type="EMBL" id="ACO62172.1"/>
    </source>
</evidence>
<sequence>MPEKDGSWLLGVVVCSKTGTCLVNACSDAPLRVRELCRMLPALHSLAAGVASPTSHLDLSTCSVALCESRVGYIVAALTSPGADWRQRRTSASFVAETVSRAFAWHGGEHLESFIARDMDDAVMDATFDAGEDADDGDDDDATTHPQFRSFELEFLRPALAREFARPAHVRWLEPLVGCVTARVAHAHVLIPRSRDDDASHGSGHRPATNDDVAAAVRDDREFDDSALSDAVRTKELGARATWECHVVASARGTEASHPLARLCDVDAVGCGEIWRETRERCLAMAESRARRCAATAEVGGTFDGDGVGLSGHRRVSSRVKGAGVVRGAFAKREASTPPETAVLVFRNVGGGGGKKDGDVGRDRRTLRAVIHAFSCHPGSAIGTACAVAFCVSPPVGDSPGGDSPGGDSPGSPTGRGWPDDLDGWDPPEVSGGYVSRRVAGGTGATSSVMPTDLARAMFRVADAVRTTLDPHFDWSNHRSSSDGATEAKKRWGGLDGTGLEEGHTERSGRGDGVPAVGKDAGWVVVKGAGPPTGRGVRRVVPA</sequence>
<protein>
    <submittedName>
        <fullName evidence="2">Uncharacterized protein</fullName>
    </submittedName>
</protein>
<evidence type="ECO:0000256" key="1">
    <source>
        <dbReference type="SAM" id="MobiDB-lite"/>
    </source>
</evidence>
<organism evidence="2 3">
    <name type="scientific">Micromonas commoda (strain RCC299 / NOUM17 / CCMP2709)</name>
    <name type="common">Picoplanktonic green alga</name>
    <dbReference type="NCBI Taxonomy" id="296587"/>
    <lineage>
        <taxon>Eukaryota</taxon>
        <taxon>Viridiplantae</taxon>
        <taxon>Chlorophyta</taxon>
        <taxon>Mamiellophyceae</taxon>
        <taxon>Mamiellales</taxon>
        <taxon>Mamiellaceae</taxon>
        <taxon>Micromonas</taxon>
    </lineage>
</organism>
<feature type="compositionally biased region" description="Basic and acidic residues" evidence="1">
    <location>
        <begin position="501"/>
        <end position="510"/>
    </location>
</feature>
<accession>C1E1I2</accession>
<keyword evidence="3" id="KW-1185">Reference proteome</keyword>
<feature type="compositionally biased region" description="Basic and acidic residues" evidence="1">
    <location>
        <begin position="477"/>
        <end position="490"/>
    </location>
</feature>
<dbReference type="KEGG" id="mis:MICPUN_56882"/>
<evidence type="ECO:0000313" key="3">
    <source>
        <dbReference type="Proteomes" id="UP000002009"/>
    </source>
</evidence>
<dbReference type="AlphaFoldDB" id="C1E1I2"/>
<feature type="compositionally biased region" description="Gly residues" evidence="1">
    <location>
        <begin position="399"/>
        <end position="409"/>
    </location>
</feature>
<dbReference type="RefSeq" id="XP_002500914.1">
    <property type="nucleotide sequence ID" value="XM_002500868.1"/>
</dbReference>
<feature type="region of interest" description="Disordered" evidence="1">
    <location>
        <begin position="399"/>
        <end position="449"/>
    </location>
</feature>
<dbReference type="GeneID" id="8242103"/>
<feature type="region of interest" description="Disordered" evidence="1">
    <location>
        <begin position="477"/>
        <end position="518"/>
    </location>
</feature>
<proteinExistence type="predicted"/>
<dbReference type="Proteomes" id="UP000002009">
    <property type="component" value="Chromosome 3"/>
</dbReference>
<reference evidence="2 3" key="1">
    <citation type="journal article" date="2009" name="Science">
        <title>Green evolution and dynamic adaptations revealed by genomes of the marine picoeukaryotes Micromonas.</title>
        <authorList>
            <person name="Worden A.Z."/>
            <person name="Lee J.H."/>
            <person name="Mock T."/>
            <person name="Rouze P."/>
            <person name="Simmons M.P."/>
            <person name="Aerts A.L."/>
            <person name="Allen A.E."/>
            <person name="Cuvelier M.L."/>
            <person name="Derelle E."/>
            <person name="Everett M.V."/>
            <person name="Foulon E."/>
            <person name="Grimwood J."/>
            <person name="Gundlach H."/>
            <person name="Henrissat B."/>
            <person name="Napoli C."/>
            <person name="McDonald S.M."/>
            <person name="Parker M.S."/>
            <person name="Rombauts S."/>
            <person name="Salamov A."/>
            <person name="Von Dassow P."/>
            <person name="Badger J.H."/>
            <person name="Coutinho P.M."/>
            <person name="Demir E."/>
            <person name="Dubchak I."/>
            <person name="Gentemann C."/>
            <person name="Eikrem W."/>
            <person name="Gready J.E."/>
            <person name="John U."/>
            <person name="Lanier W."/>
            <person name="Lindquist E.A."/>
            <person name="Lucas S."/>
            <person name="Mayer K.F."/>
            <person name="Moreau H."/>
            <person name="Not F."/>
            <person name="Otillar R."/>
            <person name="Panaud O."/>
            <person name="Pangilinan J."/>
            <person name="Paulsen I."/>
            <person name="Piegu B."/>
            <person name="Poliakov A."/>
            <person name="Robbens S."/>
            <person name="Schmutz J."/>
            <person name="Toulza E."/>
            <person name="Wyss T."/>
            <person name="Zelensky A."/>
            <person name="Zhou K."/>
            <person name="Armbrust E.V."/>
            <person name="Bhattacharya D."/>
            <person name="Goodenough U.W."/>
            <person name="Van de Peer Y."/>
            <person name="Grigoriev I.V."/>
        </authorList>
    </citation>
    <scope>NUCLEOTIDE SEQUENCE [LARGE SCALE GENOMIC DNA]</scope>
    <source>
        <strain evidence="3">RCC299 / NOUM17</strain>
    </source>
</reference>
<gene>
    <name evidence="2" type="ORF">MICPUN_56882</name>
</gene>
<dbReference type="EMBL" id="CP001324">
    <property type="protein sequence ID" value="ACO62172.1"/>
    <property type="molecule type" value="Genomic_DNA"/>
</dbReference>